<dbReference type="AlphaFoldDB" id="A0A5S4G8X0"/>
<dbReference type="Proteomes" id="UP000305238">
    <property type="component" value="Unassembled WGS sequence"/>
</dbReference>
<dbReference type="PANTHER" id="PTHR30621">
    <property type="entry name" value="GLUTAMINE SYNTHETASE ADENYLYLTRANSFERASE"/>
    <property type="match status" value="1"/>
</dbReference>
<gene>
    <name evidence="3" type="ORF">ETD96_43855</name>
</gene>
<dbReference type="SUPFAM" id="SSF81593">
    <property type="entry name" value="Nucleotidyltransferase substrate binding subunit/domain"/>
    <property type="match status" value="1"/>
</dbReference>
<keyword evidence="1 3" id="KW-0808">Transferase</keyword>
<dbReference type="PANTHER" id="PTHR30621:SF0">
    <property type="entry name" value="BIFUNCTIONAL GLUTAMINE SYNTHETASE ADENYLYLTRANSFERASE_ADENYLYL-REMOVING ENZYME"/>
    <property type="match status" value="1"/>
</dbReference>
<evidence type="ECO:0000313" key="4">
    <source>
        <dbReference type="Proteomes" id="UP000305238"/>
    </source>
</evidence>
<accession>A0A5S4G8X0</accession>
<dbReference type="Pfam" id="PF08335">
    <property type="entry name" value="GlnD_UR_UTase"/>
    <property type="match status" value="1"/>
</dbReference>
<reference evidence="3 4" key="1">
    <citation type="submission" date="2019-05" db="EMBL/GenBank/DDBJ databases">
        <title>Draft genome sequence of Actinomadura geliboluensis A8036.</title>
        <authorList>
            <person name="Saricaoglu S."/>
            <person name="Isik K."/>
        </authorList>
    </citation>
    <scope>NUCLEOTIDE SEQUENCE [LARGE SCALE GENOMIC DNA]</scope>
    <source>
        <strain evidence="3 4">A8036</strain>
    </source>
</reference>
<evidence type="ECO:0000259" key="2">
    <source>
        <dbReference type="Pfam" id="PF08335"/>
    </source>
</evidence>
<dbReference type="EMBL" id="VCKZ01000728">
    <property type="protein sequence ID" value="TMR22420.1"/>
    <property type="molecule type" value="Genomic_DNA"/>
</dbReference>
<comment type="caution">
    <text evidence="3">The sequence shown here is derived from an EMBL/GenBank/DDBJ whole genome shotgun (WGS) entry which is preliminary data.</text>
</comment>
<name>A0A5S4G8X0_9ACTN</name>
<evidence type="ECO:0000256" key="1">
    <source>
        <dbReference type="ARBA" id="ARBA00022679"/>
    </source>
</evidence>
<dbReference type="InterPro" id="IPR023057">
    <property type="entry name" value="GlnE"/>
</dbReference>
<proteinExistence type="predicted"/>
<keyword evidence="3" id="KW-0548">Nucleotidyltransferase</keyword>
<feature type="non-terminal residue" evidence="3">
    <location>
        <position position="1"/>
    </location>
</feature>
<sequence>LHTKLGPGGLADVEWVAQLLQLQHAHDVPGLRTTRTLDALDAAVEARLLDADDAEVLAESWCLATRIRGAVMLVRGRASDLLPTDHHRERSAVTRVLGYPGTGDLLEDYRRCTRRARAVVDRVFYGAD</sequence>
<dbReference type="InterPro" id="IPR013546">
    <property type="entry name" value="PII_UdlTrfase/GS_AdlTrfase"/>
</dbReference>
<dbReference type="GO" id="GO:0000820">
    <property type="term" value="P:regulation of glutamine family amino acid metabolic process"/>
    <property type="evidence" value="ECO:0007669"/>
    <property type="project" value="TreeGrafter"/>
</dbReference>
<dbReference type="GO" id="GO:0005829">
    <property type="term" value="C:cytosol"/>
    <property type="evidence" value="ECO:0007669"/>
    <property type="project" value="TreeGrafter"/>
</dbReference>
<evidence type="ECO:0000313" key="3">
    <source>
        <dbReference type="EMBL" id="TMR22420.1"/>
    </source>
</evidence>
<protein>
    <submittedName>
        <fullName evidence="3">Bifunctional glutamine-synthetase adenylyltransferase/deadenyltransferase</fullName>
    </submittedName>
</protein>
<dbReference type="Gene3D" id="1.20.120.330">
    <property type="entry name" value="Nucleotidyltransferases domain 2"/>
    <property type="match status" value="1"/>
</dbReference>
<organism evidence="3 4">
    <name type="scientific">Actinomadura geliboluensis</name>
    <dbReference type="NCBI Taxonomy" id="882440"/>
    <lineage>
        <taxon>Bacteria</taxon>
        <taxon>Bacillati</taxon>
        <taxon>Actinomycetota</taxon>
        <taxon>Actinomycetes</taxon>
        <taxon>Streptosporangiales</taxon>
        <taxon>Thermomonosporaceae</taxon>
        <taxon>Actinomadura</taxon>
    </lineage>
</organism>
<keyword evidence="4" id="KW-1185">Reference proteome</keyword>
<dbReference type="GO" id="GO:0008882">
    <property type="term" value="F:[glutamate-ammonia-ligase] adenylyltransferase activity"/>
    <property type="evidence" value="ECO:0007669"/>
    <property type="project" value="InterPro"/>
</dbReference>
<feature type="domain" description="PII-uridylyltransferase/Glutamine-synthetase adenylyltransferase" evidence="2">
    <location>
        <begin position="4"/>
        <end position="123"/>
    </location>
</feature>